<dbReference type="EMBL" id="ATBP01002609">
    <property type="protein sequence ID" value="ETR65663.1"/>
    <property type="molecule type" value="Genomic_DNA"/>
</dbReference>
<dbReference type="AlphaFoldDB" id="A0A1V1NSX6"/>
<accession>A0A1V1NSX6</accession>
<sequence>MLDFKTVENQISKIKSDFNVDEIIFVGDRGMRMRYNLDNMTDDAKTGVKYISGLTTDEIKKLEKDEVIQLSFFDKELVEIEDGNKRYILCVNPILEQEKKAKRAERKLKFEVELAALQSAYNKKVNDVKTTKRE</sequence>
<proteinExistence type="predicted"/>
<reference evidence="2" key="1">
    <citation type="submission" date="2012-11" db="EMBL/GenBank/DDBJ databases">
        <authorList>
            <person name="Lucero-Rivera Y.E."/>
            <person name="Tovar-Ramirez D."/>
        </authorList>
    </citation>
    <scope>NUCLEOTIDE SEQUENCE [LARGE SCALE GENOMIC DNA]</scope>
    <source>
        <strain evidence="2">Araruama</strain>
    </source>
</reference>
<evidence type="ECO:0000313" key="1">
    <source>
        <dbReference type="EMBL" id="ETR65663.1"/>
    </source>
</evidence>
<protein>
    <submittedName>
        <fullName evidence="1">Uncharacterized protein</fullName>
    </submittedName>
</protein>
<gene>
    <name evidence="1" type="ORF">OMM_13901</name>
</gene>
<dbReference type="Proteomes" id="UP000189670">
    <property type="component" value="Unassembled WGS sequence"/>
</dbReference>
<organism evidence="1 2">
    <name type="scientific">Candidatus Magnetoglobus multicellularis str. Araruama</name>
    <dbReference type="NCBI Taxonomy" id="890399"/>
    <lineage>
        <taxon>Bacteria</taxon>
        <taxon>Pseudomonadati</taxon>
        <taxon>Thermodesulfobacteriota</taxon>
        <taxon>Desulfobacteria</taxon>
        <taxon>Desulfobacterales</taxon>
        <taxon>Desulfobacteraceae</taxon>
        <taxon>Candidatus Magnetoglobus</taxon>
    </lineage>
</organism>
<evidence type="ECO:0000313" key="2">
    <source>
        <dbReference type="Proteomes" id="UP000189670"/>
    </source>
</evidence>
<name>A0A1V1NSX6_9BACT</name>
<comment type="caution">
    <text evidence="1">The sequence shown here is derived from an EMBL/GenBank/DDBJ whole genome shotgun (WGS) entry which is preliminary data.</text>
</comment>